<feature type="transmembrane region" description="Helical" evidence="5">
    <location>
        <begin position="411"/>
        <end position="428"/>
    </location>
</feature>
<feature type="domain" description="O-antigen ligase-related" evidence="6">
    <location>
        <begin position="193"/>
        <end position="358"/>
    </location>
</feature>
<dbReference type="GO" id="GO:0016874">
    <property type="term" value="F:ligase activity"/>
    <property type="evidence" value="ECO:0007669"/>
    <property type="project" value="UniProtKB-KW"/>
</dbReference>
<keyword evidence="3 5" id="KW-1133">Transmembrane helix</keyword>
<feature type="transmembrane region" description="Helical" evidence="5">
    <location>
        <begin position="385"/>
        <end position="405"/>
    </location>
</feature>
<sequence length="431" mass="49608">MDKVIKGEYIQYLKLFFFSVYIFVLPIARTAAIQSFSLVLFLLLLAITDFKKVDFKNLLKIKWLLVILFAFIVLAYLSLFYSIDIKTSLKEVNKELVRNVFVMIVVFLFFSIYSIDKITPYIYSIITILFIHTIINLYTWYLADFSLNVRTGGLLDGYINKGGGERFAIWTSFAISASIAIFLYKNKFIGAMFFLLSILSMFSTHTRAGYLAALCMVILIAFATIKSRLIKVLTILFFIIFIIGVYLNSHNFSHRYNLKASNNYIALMKKAPNEMGEEYKKLNLDYSISSRISMWKAAIIHSLDHPFEPTGYGRFLYGKNIVKLNSKENQPFAVYSQVHNEFIGVLFSLGIFGLILFLSFWIYFLKKSYSLIKNSINNTTSMFGFTMFFGGIGFIVNLCFGSFFGDTEAKFFYMMFGIILAISVKNCIKNF</sequence>
<feature type="transmembrane region" description="Helical" evidence="5">
    <location>
        <begin position="229"/>
        <end position="247"/>
    </location>
</feature>
<evidence type="ECO:0000256" key="1">
    <source>
        <dbReference type="ARBA" id="ARBA00004141"/>
    </source>
</evidence>
<dbReference type="PANTHER" id="PTHR37422">
    <property type="entry name" value="TEICHURONIC ACID BIOSYNTHESIS PROTEIN TUAE"/>
    <property type="match status" value="1"/>
</dbReference>
<proteinExistence type="predicted"/>
<name>A0A6N2R5J2_9BACT</name>
<dbReference type="RefSeq" id="WP_156846740.1">
    <property type="nucleotide sequence ID" value="NZ_CACRSK010000001.1"/>
</dbReference>
<feature type="transmembrane region" description="Helical" evidence="5">
    <location>
        <begin position="167"/>
        <end position="184"/>
    </location>
</feature>
<feature type="transmembrane region" description="Helical" evidence="5">
    <location>
        <begin position="96"/>
        <end position="115"/>
    </location>
</feature>
<keyword evidence="7" id="KW-0436">Ligase</keyword>
<evidence type="ECO:0000259" key="6">
    <source>
        <dbReference type="Pfam" id="PF04932"/>
    </source>
</evidence>
<feature type="transmembrane region" description="Helical" evidence="5">
    <location>
        <begin position="342"/>
        <end position="364"/>
    </location>
</feature>
<feature type="transmembrane region" description="Helical" evidence="5">
    <location>
        <begin position="12"/>
        <end position="43"/>
    </location>
</feature>
<evidence type="ECO:0000256" key="4">
    <source>
        <dbReference type="ARBA" id="ARBA00023136"/>
    </source>
</evidence>
<feature type="transmembrane region" description="Helical" evidence="5">
    <location>
        <begin position="190"/>
        <end position="222"/>
    </location>
</feature>
<organism evidence="7">
    <name type="scientific">Campylobacter ureolyticus</name>
    <dbReference type="NCBI Taxonomy" id="827"/>
    <lineage>
        <taxon>Bacteria</taxon>
        <taxon>Pseudomonadati</taxon>
        <taxon>Campylobacterota</taxon>
        <taxon>Epsilonproteobacteria</taxon>
        <taxon>Campylobacterales</taxon>
        <taxon>Campylobacteraceae</taxon>
        <taxon>Campylobacter</taxon>
    </lineage>
</organism>
<feature type="transmembrane region" description="Helical" evidence="5">
    <location>
        <begin position="63"/>
        <end position="84"/>
    </location>
</feature>
<dbReference type="InterPro" id="IPR007016">
    <property type="entry name" value="O-antigen_ligase-rel_domated"/>
</dbReference>
<dbReference type="GO" id="GO:0016020">
    <property type="term" value="C:membrane"/>
    <property type="evidence" value="ECO:0007669"/>
    <property type="project" value="UniProtKB-SubCell"/>
</dbReference>
<dbReference type="EMBL" id="CACRSK010000001">
    <property type="protein sequence ID" value="VYS75758.1"/>
    <property type="molecule type" value="Genomic_DNA"/>
</dbReference>
<protein>
    <submittedName>
        <fullName evidence="7">O-Antigen ligase</fullName>
    </submittedName>
</protein>
<dbReference type="Pfam" id="PF04932">
    <property type="entry name" value="Wzy_C"/>
    <property type="match status" value="1"/>
</dbReference>
<comment type="subcellular location">
    <subcellularLocation>
        <location evidence="1">Membrane</location>
        <topology evidence="1">Multi-pass membrane protein</topology>
    </subcellularLocation>
</comment>
<evidence type="ECO:0000256" key="3">
    <source>
        <dbReference type="ARBA" id="ARBA00022989"/>
    </source>
</evidence>
<evidence type="ECO:0000256" key="2">
    <source>
        <dbReference type="ARBA" id="ARBA00022692"/>
    </source>
</evidence>
<gene>
    <name evidence="7" type="ORF">CULFYP111_00229</name>
</gene>
<evidence type="ECO:0000256" key="5">
    <source>
        <dbReference type="SAM" id="Phobius"/>
    </source>
</evidence>
<dbReference type="AlphaFoldDB" id="A0A6N2R5J2"/>
<dbReference type="PANTHER" id="PTHR37422:SF17">
    <property type="entry name" value="O-ANTIGEN LIGASE"/>
    <property type="match status" value="1"/>
</dbReference>
<feature type="transmembrane region" description="Helical" evidence="5">
    <location>
        <begin position="121"/>
        <end position="143"/>
    </location>
</feature>
<keyword evidence="4 5" id="KW-0472">Membrane</keyword>
<reference evidence="7" key="1">
    <citation type="submission" date="2019-11" db="EMBL/GenBank/DDBJ databases">
        <authorList>
            <person name="Feng L."/>
        </authorList>
    </citation>
    <scope>NUCLEOTIDE SEQUENCE</scope>
    <source>
        <strain evidence="7">CUreolyticusLFYP111</strain>
    </source>
</reference>
<keyword evidence="2 5" id="KW-0812">Transmembrane</keyword>
<dbReference type="InterPro" id="IPR051533">
    <property type="entry name" value="WaaL-like"/>
</dbReference>
<accession>A0A6N2R5J2</accession>
<evidence type="ECO:0000313" key="7">
    <source>
        <dbReference type="EMBL" id="VYS75758.1"/>
    </source>
</evidence>